<dbReference type="EC" id="6.3.4.21" evidence="4"/>
<dbReference type="GO" id="GO:0009435">
    <property type="term" value="P:NAD+ biosynthetic process"/>
    <property type="evidence" value="ECO:0007669"/>
    <property type="project" value="UniProtKB-UniPathway"/>
</dbReference>
<evidence type="ECO:0000256" key="1">
    <source>
        <dbReference type="ARBA" id="ARBA00022679"/>
    </source>
</evidence>
<dbReference type="InterPro" id="IPR053190">
    <property type="entry name" value="NAPRTase-like"/>
</dbReference>
<organism evidence="4">
    <name type="scientific">Caldiarchaeum subterraneum</name>
    <dbReference type="NCBI Taxonomy" id="311458"/>
    <lineage>
        <taxon>Archaea</taxon>
        <taxon>Nitrososphaerota</taxon>
        <taxon>Candidatus Caldarchaeales</taxon>
        <taxon>Candidatus Caldarchaeaceae</taxon>
        <taxon>Candidatus Caldarchaeum</taxon>
    </lineage>
</organism>
<dbReference type="Gene3D" id="3.90.1170.20">
    <property type="entry name" value="Quinolinate phosphoribosyl transferase, N-terminal domain"/>
    <property type="match status" value="1"/>
</dbReference>
<evidence type="ECO:0000313" key="4">
    <source>
        <dbReference type="EMBL" id="HGN90801.1"/>
    </source>
</evidence>
<sequence length="403" mass="44225">MRRKPRLYIADERAIKSGEATDVYFLRAKKILDNISASATRVVAEVHSYGFPNGYEWAVFTGLEEVVYLLEGLPVDLYAMPEGTVFRAMEPVARIEGAYGDFGVFEPAILGMLRHSTSVSTKAARVKLAANGKPVLFFGIRCIHPAISPMVDRAAYLGGCDAVSGVAGAVMLELEPTGTMPHALMLVLGDEKKAWKLFHEVMPENVPRIALVDTFYDERVEALEAAETLGKNLYGVRLDTPSSRRGNIRKIVQEVRWTLDIHGHRHVKIVVSGGLDEKNVMELVDLVDGFGVGTSIAFPPSIDLALDIVEKNGKPLSKRGKLPGGKQVYRCENLHDTVVPWGRVVERCGVCGGRVEPLLKQVLSRGEIVSDLPDAKEIRERVLGQLEKLVSADASRWGPVFIG</sequence>
<proteinExistence type="predicted"/>
<dbReference type="PANTHER" id="PTHR43202:SF1">
    <property type="entry name" value="NICOTINATE PHOSPHORIBOSYLTRANSFERASE"/>
    <property type="match status" value="1"/>
</dbReference>
<dbReference type="Pfam" id="PF02749">
    <property type="entry name" value="QRPTase_N"/>
    <property type="match status" value="1"/>
</dbReference>
<dbReference type="UniPathway" id="UPA00253">
    <property type="reaction ID" value="UER00457"/>
</dbReference>
<dbReference type="Gene3D" id="3.20.20.70">
    <property type="entry name" value="Aldolase class I"/>
    <property type="match status" value="1"/>
</dbReference>
<gene>
    <name evidence="4" type="ORF">ENT82_06730</name>
</gene>
<dbReference type="InterPro" id="IPR035809">
    <property type="entry name" value="NAPRTase_arc-type"/>
</dbReference>
<accession>A0A7C4E2I4</accession>
<dbReference type="InterPro" id="IPR022412">
    <property type="entry name" value="Quinolinate_PRibosylTrfase_N"/>
</dbReference>
<evidence type="ECO:0000259" key="3">
    <source>
        <dbReference type="Pfam" id="PF02749"/>
    </source>
</evidence>
<comment type="caution">
    <text evidence="4">The sequence shown here is derived from an EMBL/GenBank/DDBJ whole genome shotgun (WGS) entry which is preliminary data.</text>
</comment>
<feature type="domain" description="Quinolinate phosphoribosyl transferase N-terminal" evidence="3">
    <location>
        <begin position="22"/>
        <end position="116"/>
    </location>
</feature>
<dbReference type="PANTHER" id="PTHR43202">
    <property type="entry name" value="NICOTINATE-NUCLEOTIDE PYROPHOSPHORYLASE"/>
    <property type="match status" value="1"/>
</dbReference>
<dbReference type="InterPro" id="IPR013785">
    <property type="entry name" value="Aldolase_TIM"/>
</dbReference>
<dbReference type="InterPro" id="IPR036068">
    <property type="entry name" value="Nicotinate_pribotase-like_C"/>
</dbReference>
<dbReference type="EMBL" id="DTAD01000073">
    <property type="protein sequence ID" value="HGN90801.1"/>
    <property type="molecule type" value="Genomic_DNA"/>
</dbReference>
<dbReference type="AlphaFoldDB" id="A0A7C4E2I4"/>
<dbReference type="InterPro" id="IPR037128">
    <property type="entry name" value="Quinolinate_PRibosylTase_N_sf"/>
</dbReference>
<keyword evidence="4" id="KW-0328">Glycosyltransferase</keyword>
<dbReference type="CDD" id="cd01571">
    <property type="entry name" value="NAPRTase_B"/>
    <property type="match status" value="1"/>
</dbReference>
<reference evidence="4" key="1">
    <citation type="journal article" date="2020" name="mSystems">
        <title>Genome- and Community-Level Interaction Insights into Carbon Utilization and Element Cycling Functions of Hydrothermarchaeota in Hydrothermal Sediment.</title>
        <authorList>
            <person name="Zhou Z."/>
            <person name="Liu Y."/>
            <person name="Xu W."/>
            <person name="Pan J."/>
            <person name="Luo Z.H."/>
            <person name="Li M."/>
        </authorList>
    </citation>
    <scope>NUCLEOTIDE SEQUENCE [LARGE SCALE GENOMIC DNA]</scope>
    <source>
        <strain evidence="4">SpSt-613</strain>
    </source>
</reference>
<feature type="domain" description="Quinolinate phosphoribosyl transferase C-terminal" evidence="2">
    <location>
        <begin position="119"/>
        <end position="307"/>
    </location>
</feature>
<dbReference type="NCBIfam" id="NF006415">
    <property type="entry name" value="PRK08662.1"/>
    <property type="match status" value="1"/>
</dbReference>
<dbReference type="InterPro" id="IPR002638">
    <property type="entry name" value="Quinolinate_PRibosylTrfase_C"/>
</dbReference>
<keyword evidence="1 4" id="KW-0808">Transferase</keyword>
<name>A0A7C4E2I4_CALS0</name>
<keyword evidence="4" id="KW-0436">Ligase</keyword>
<dbReference type="SUPFAM" id="SSF51690">
    <property type="entry name" value="Nicotinate/Quinolinate PRTase C-terminal domain-like"/>
    <property type="match status" value="1"/>
</dbReference>
<evidence type="ECO:0000259" key="2">
    <source>
        <dbReference type="Pfam" id="PF01729"/>
    </source>
</evidence>
<dbReference type="GO" id="GO:0004514">
    <property type="term" value="F:nicotinate-nucleotide diphosphorylase (carboxylating) activity"/>
    <property type="evidence" value="ECO:0007669"/>
    <property type="project" value="InterPro"/>
</dbReference>
<dbReference type="GO" id="GO:0004516">
    <property type="term" value="F:nicotinate phosphoribosyltransferase activity"/>
    <property type="evidence" value="ECO:0007669"/>
    <property type="project" value="UniProtKB-EC"/>
</dbReference>
<dbReference type="SUPFAM" id="SSF54675">
    <property type="entry name" value="Nicotinate/Quinolinate PRTase N-terminal domain-like"/>
    <property type="match status" value="1"/>
</dbReference>
<protein>
    <submittedName>
        <fullName evidence="4">Nicotinate phosphoribosyltransferase</fullName>
        <ecNumber evidence="4">6.3.4.21</ecNumber>
    </submittedName>
</protein>
<dbReference type="Pfam" id="PF01729">
    <property type="entry name" value="QRPTase_C"/>
    <property type="match status" value="1"/>
</dbReference>